<keyword evidence="3" id="KW-1185">Reference proteome</keyword>
<comment type="caution">
    <text evidence="2">The sequence shown here is derived from an EMBL/GenBank/DDBJ whole genome shotgun (WGS) entry which is preliminary data.</text>
</comment>
<organism evidence="2 3">
    <name type="scientific">Brucella oryzae</name>
    <dbReference type="NCBI Taxonomy" id="335286"/>
    <lineage>
        <taxon>Bacteria</taxon>
        <taxon>Pseudomonadati</taxon>
        <taxon>Pseudomonadota</taxon>
        <taxon>Alphaproteobacteria</taxon>
        <taxon>Hyphomicrobiales</taxon>
        <taxon>Brucellaceae</taxon>
        <taxon>Brucella/Ochrobactrum group</taxon>
        <taxon>Brucella</taxon>
    </lineage>
</organism>
<dbReference type="Proteomes" id="UP000238493">
    <property type="component" value="Unassembled WGS sequence"/>
</dbReference>
<dbReference type="EMBL" id="PTRC01000028">
    <property type="protein sequence ID" value="PQA72476.1"/>
    <property type="molecule type" value="Genomic_DNA"/>
</dbReference>
<reference evidence="2 3" key="1">
    <citation type="submission" date="2018-02" db="EMBL/GenBank/DDBJ databases">
        <title>Draft genome sequence of Ochrobactrum oryzae found in Brazil.</title>
        <authorList>
            <person name="Cerdeira L."/>
            <person name="Andrade F."/>
            <person name="Zacariotto T."/>
            <person name="Barbosa B."/>
            <person name="Santos S."/>
            <person name="Cassetari V."/>
            <person name="Lincopan N."/>
        </authorList>
    </citation>
    <scope>NUCLEOTIDE SEQUENCE [LARGE SCALE GENOMIC DNA]</scope>
    <source>
        <strain evidence="2 3">OA447</strain>
    </source>
</reference>
<dbReference type="AlphaFoldDB" id="A0A2S7IWY9"/>
<gene>
    <name evidence="2" type="ORF">C3731_16380</name>
</gene>
<keyword evidence="1" id="KW-1133">Transmembrane helix</keyword>
<evidence type="ECO:0000313" key="3">
    <source>
        <dbReference type="Proteomes" id="UP000238493"/>
    </source>
</evidence>
<proteinExistence type="predicted"/>
<sequence length="186" mass="21462">MSREIRGPFVNSVIDAANSLDYNQIEKFIECDSFLRAQHFLDNPHKYRKEILDNKEYIHNIKRMKAQFNFISMRINNYTSGIPIGSIILALVAIGLTFLFISWRNYGDKWDINNANVITAGVATIISSAAYVGNFTVNQRDKNNDEMFKIARNIFIKRKEGMDILTSNNFSRDKFKLKNNITPTIP</sequence>
<feature type="transmembrane region" description="Helical" evidence="1">
    <location>
        <begin position="115"/>
        <end position="137"/>
    </location>
</feature>
<keyword evidence="1" id="KW-0812">Transmembrane</keyword>
<keyword evidence="1" id="KW-0472">Membrane</keyword>
<evidence type="ECO:0000256" key="1">
    <source>
        <dbReference type="SAM" id="Phobius"/>
    </source>
</evidence>
<name>A0A2S7IWY9_9HYPH</name>
<protein>
    <submittedName>
        <fullName evidence="2">Uncharacterized protein</fullName>
    </submittedName>
</protein>
<evidence type="ECO:0000313" key="2">
    <source>
        <dbReference type="EMBL" id="PQA72476.1"/>
    </source>
</evidence>
<feature type="transmembrane region" description="Helical" evidence="1">
    <location>
        <begin position="82"/>
        <end position="103"/>
    </location>
</feature>
<accession>A0A2S7IWY9</accession>